<dbReference type="PROSITE" id="PS50093">
    <property type="entry name" value="PKD"/>
    <property type="match status" value="1"/>
</dbReference>
<feature type="chain" id="PRO_5007101081" description="PKD domain-containing protein" evidence="2">
    <location>
        <begin position="34"/>
        <end position="946"/>
    </location>
</feature>
<feature type="region of interest" description="Disordered" evidence="1">
    <location>
        <begin position="329"/>
        <end position="383"/>
    </location>
</feature>
<accession>A0A101N4M4</accession>
<name>A0A101N4M4_9ACTN</name>
<dbReference type="InterPro" id="IPR011050">
    <property type="entry name" value="Pectin_lyase_fold/virulence"/>
</dbReference>
<organism evidence="4 5">
    <name type="scientific">Streptomyces pseudovenezuelae</name>
    <dbReference type="NCBI Taxonomy" id="67350"/>
    <lineage>
        <taxon>Bacteria</taxon>
        <taxon>Bacillati</taxon>
        <taxon>Actinomycetota</taxon>
        <taxon>Actinomycetes</taxon>
        <taxon>Kitasatosporales</taxon>
        <taxon>Streptomycetaceae</taxon>
        <taxon>Streptomyces</taxon>
        <taxon>Streptomyces aurantiacus group</taxon>
    </lineage>
</organism>
<dbReference type="SUPFAM" id="SSF49299">
    <property type="entry name" value="PKD domain"/>
    <property type="match status" value="2"/>
</dbReference>
<evidence type="ECO:0000313" key="5">
    <source>
        <dbReference type="Proteomes" id="UP000053039"/>
    </source>
</evidence>
<dbReference type="InterPro" id="IPR012334">
    <property type="entry name" value="Pectin_lyas_fold"/>
</dbReference>
<dbReference type="GO" id="GO:0005975">
    <property type="term" value="P:carbohydrate metabolic process"/>
    <property type="evidence" value="ECO:0007669"/>
    <property type="project" value="UniProtKB-ARBA"/>
</dbReference>
<dbReference type="SMART" id="SM00089">
    <property type="entry name" value="PKD"/>
    <property type="match status" value="2"/>
</dbReference>
<feature type="signal peptide" evidence="2">
    <location>
        <begin position="1"/>
        <end position="33"/>
    </location>
</feature>
<sequence length="946" mass="94491">MGWRQSRVATAAFTALLVGSLGVGSVGVGTAHADPVTGTTFYVDDEATGCDDAGPGTAAEPFCQIQPAADAAVAGVTVRIAGNSTFYAPVTVRSTGTADAPVTFSAATGDGSRVNVGGPRLTTGITFSGARYVDMTGIRARAAGATALAVQGSQHISFDAASAQSTAVDGTTAVIAVDGTSSDIALTRLDVDQPAGPDVTSAAGARNITLAGDTFEGGGVAAAGTTGIDLAGDTFWTVCGAIRLTDGSSGSVENNVALPYGTTACSATTAELTVDAASAPQVGADYNALNPPSTGTDYDWAGTAYATAQAFGAATGQGAHDLDQTDLTIPAGGLPTEHSPLIDSADSDAPGELSTDVGGHPRVDDPLVADTGTGHDDRGATEFQDPFTVKGLTVSAGYVGVPGTATAQLGNPWSDSLDGLTYTFDFGDGTTVTSTTGSATHTYTQTISDPGIEASVVVTRADGTRAGAASSWVRVSPVPDLTPAIGCGSTTSSPDTAQCTYDTGFDPYPITSDRITYGDGSPALSVTARQDLLQHTYKAPGTYTVTQTVTDSDGRTATATARATVGADFVAAGPVRMLDTRYGTGAPKGPVGPGGVVRLKVLGVGYVPASGVTAVTLNVTDTGATAASYVSVYPDGTARPSASNLNFGAGQDNPNLVTVRVGADGYVDLYNAHGEVNLVADLEGYCTTRADDGDLSVSGLATMPPTRVLDTRDGTGAAKGAVGPRSTTTLTLPTYARGWATVGAVLNVTVTGGTSSGYVIVECGGPVSPTTSTLNYRAGQTASNLAVPCVSAGKIHIYNSAGHVQLIADLQGLFTNQQAGTDVDTTAPYGGPFVATAPTRFLDTRTGLGATAKPLGANGTLTVKLTQVPAGASAVLVNLTGVAPTAATHLTAYGDGTLPTVSNDNLTAGRTRPVLAVVPVGADGSIRIHNALGSVGVVADLEGYYG</sequence>
<dbReference type="AlphaFoldDB" id="A0A101N4M4"/>
<dbReference type="InterPro" id="IPR022409">
    <property type="entry name" value="PKD/Chitinase_dom"/>
</dbReference>
<proteinExistence type="predicted"/>
<dbReference type="InterPro" id="IPR000601">
    <property type="entry name" value="PKD_dom"/>
</dbReference>
<feature type="domain" description="PKD" evidence="3">
    <location>
        <begin position="509"/>
        <end position="565"/>
    </location>
</feature>
<comment type="caution">
    <text evidence="4">The sequence shown here is derived from an EMBL/GenBank/DDBJ whole genome shotgun (WGS) entry which is preliminary data.</text>
</comment>
<dbReference type="Proteomes" id="UP000053039">
    <property type="component" value="Unassembled WGS sequence"/>
</dbReference>
<dbReference type="Pfam" id="PF18911">
    <property type="entry name" value="PKD_4"/>
    <property type="match status" value="1"/>
</dbReference>
<dbReference type="Gene3D" id="2.60.40.10">
    <property type="entry name" value="Immunoglobulins"/>
    <property type="match status" value="2"/>
</dbReference>
<dbReference type="InterPro" id="IPR013783">
    <property type="entry name" value="Ig-like_fold"/>
</dbReference>
<dbReference type="Gene3D" id="2.160.20.10">
    <property type="entry name" value="Single-stranded right-handed beta-helix, Pectin lyase-like"/>
    <property type="match status" value="1"/>
</dbReference>
<dbReference type="EMBL" id="LMWM01000024">
    <property type="protein sequence ID" value="KUM86445.1"/>
    <property type="molecule type" value="Genomic_DNA"/>
</dbReference>
<evidence type="ECO:0000259" key="3">
    <source>
        <dbReference type="PROSITE" id="PS50093"/>
    </source>
</evidence>
<protein>
    <recommendedName>
        <fullName evidence="3">PKD domain-containing protein</fullName>
    </recommendedName>
</protein>
<reference evidence="4 5" key="1">
    <citation type="submission" date="2015-10" db="EMBL/GenBank/DDBJ databases">
        <title>Draft genome sequence of Streptomyces pseudovenezuelae DSM 40212, type strain for the species Streptomyces pseudovenezuelae.</title>
        <authorList>
            <person name="Ruckert C."/>
            <person name="Winkler A."/>
            <person name="Kalinowski J."/>
            <person name="Kampfer P."/>
            <person name="Glaeser S."/>
        </authorList>
    </citation>
    <scope>NUCLEOTIDE SEQUENCE [LARGE SCALE GENOMIC DNA]</scope>
    <source>
        <strain evidence="4 5">DSM 40212</strain>
    </source>
</reference>
<evidence type="ECO:0000256" key="2">
    <source>
        <dbReference type="SAM" id="SignalP"/>
    </source>
</evidence>
<evidence type="ECO:0000256" key="1">
    <source>
        <dbReference type="SAM" id="MobiDB-lite"/>
    </source>
</evidence>
<evidence type="ECO:0000313" key="4">
    <source>
        <dbReference type="EMBL" id="KUM86445.1"/>
    </source>
</evidence>
<dbReference type="SUPFAM" id="SSF51126">
    <property type="entry name" value="Pectin lyase-like"/>
    <property type="match status" value="1"/>
</dbReference>
<dbReference type="InterPro" id="IPR035986">
    <property type="entry name" value="PKD_dom_sf"/>
</dbReference>
<gene>
    <name evidence="4" type="ORF">AQI94_22175</name>
</gene>
<keyword evidence="2" id="KW-0732">Signal</keyword>